<name>A0A654LXX4_9ARCH</name>
<organism evidence="2 3">
    <name type="scientific">Candidatus Nitrosocosmicus oleophilus</name>
    <dbReference type="NCBI Taxonomy" id="1353260"/>
    <lineage>
        <taxon>Archaea</taxon>
        <taxon>Nitrososphaerota</taxon>
        <taxon>Nitrososphaeria</taxon>
        <taxon>Nitrososphaerales</taxon>
        <taxon>Nitrososphaeraceae</taxon>
        <taxon>Candidatus Nitrosocosmicus</taxon>
    </lineage>
</organism>
<sequence>MFEWFRIYMVLNKSYEIILYYKIIENDMKNSRLVILILPILIIGLPPVFAQSNNTNITNSTGGLSSESVSAAITNSTSSPANLIVNSSSPGEDTQNSTGGLSSESVTESKY</sequence>
<protein>
    <submittedName>
        <fullName evidence="2">Uncharacterized protein</fullName>
    </submittedName>
</protein>
<dbReference type="AlphaFoldDB" id="A0A654LXX4"/>
<dbReference type="KEGG" id="taa:NMY3_02154"/>
<gene>
    <name evidence="2" type="ORF">NMY3_02154</name>
</gene>
<evidence type="ECO:0000313" key="2">
    <source>
        <dbReference type="EMBL" id="ALI36354.1"/>
    </source>
</evidence>
<dbReference type="Proteomes" id="UP000058925">
    <property type="component" value="Chromosome"/>
</dbReference>
<proteinExistence type="predicted"/>
<dbReference type="EMBL" id="CP012850">
    <property type="protein sequence ID" value="ALI36354.1"/>
    <property type="molecule type" value="Genomic_DNA"/>
</dbReference>
<evidence type="ECO:0000256" key="1">
    <source>
        <dbReference type="SAM" id="MobiDB-lite"/>
    </source>
</evidence>
<reference evidence="3" key="1">
    <citation type="submission" date="2015-10" db="EMBL/GenBank/DDBJ databases">
        <title>Niche specialization of a soil ammonia-oxidizing archaeon, Candidatus Nitrosocosmicus oleophilus.</title>
        <authorList>
            <person name="Jung M.-Y."/>
            <person name="Rhee S.-K."/>
        </authorList>
    </citation>
    <scope>NUCLEOTIDE SEQUENCE [LARGE SCALE GENOMIC DNA]</scope>
    <source>
        <strain evidence="3">MY3</strain>
    </source>
</reference>
<keyword evidence="3" id="KW-1185">Reference proteome</keyword>
<accession>A0A654LXX4</accession>
<evidence type="ECO:0000313" key="3">
    <source>
        <dbReference type="Proteomes" id="UP000058925"/>
    </source>
</evidence>
<feature type="region of interest" description="Disordered" evidence="1">
    <location>
        <begin position="79"/>
        <end position="111"/>
    </location>
</feature>